<dbReference type="SUPFAM" id="SSF53335">
    <property type="entry name" value="S-adenosyl-L-methionine-dependent methyltransferases"/>
    <property type="match status" value="1"/>
</dbReference>
<dbReference type="Pfam" id="PF02475">
    <property type="entry name" value="TRM5-TYW2_MTfase"/>
    <property type="match status" value="1"/>
</dbReference>
<dbReference type="InterPro" id="IPR056743">
    <property type="entry name" value="TRM5-TYW2-like_MTfase"/>
</dbReference>
<keyword evidence="5" id="KW-0819">tRNA processing</keyword>
<dbReference type="OrthoDB" id="408788at2759"/>
<evidence type="ECO:0000256" key="4">
    <source>
        <dbReference type="ARBA" id="ARBA00022691"/>
    </source>
</evidence>
<keyword evidence="4" id="KW-0949">S-adenosyl-L-methionine</keyword>
<feature type="domain" description="SAM-dependent methyltransferase TRM5/TYW2-type" evidence="6">
    <location>
        <begin position="208"/>
        <end position="459"/>
    </location>
</feature>
<dbReference type="EMBL" id="LGUB01000005">
    <property type="protein sequence ID" value="KRH95133.1"/>
    <property type="molecule type" value="Genomic_DNA"/>
</dbReference>
<dbReference type="InterPro" id="IPR056744">
    <property type="entry name" value="TRM5/TYW2-like_N"/>
</dbReference>
<organism evidence="7 8">
    <name type="scientific">Pseudoloma neurophilia</name>
    <dbReference type="NCBI Taxonomy" id="146866"/>
    <lineage>
        <taxon>Eukaryota</taxon>
        <taxon>Fungi</taxon>
        <taxon>Fungi incertae sedis</taxon>
        <taxon>Microsporidia</taxon>
        <taxon>Pseudoloma</taxon>
    </lineage>
</organism>
<evidence type="ECO:0000256" key="5">
    <source>
        <dbReference type="ARBA" id="ARBA00022694"/>
    </source>
</evidence>
<evidence type="ECO:0000313" key="8">
    <source>
        <dbReference type="Proteomes" id="UP000051530"/>
    </source>
</evidence>
<keyword evidence="3" id="KW-0808">Transferase</keyword>
<keyword evidence="2" id="KW-0489">Methyltransferase</keyword>
<dbReference type="GO" id="GO:0005737">
    <property type="term" value="C:cytoplasm"/>
    <property type="evidence" value="ECO:0007669"/>
    <property type="project" value="TreeGrafter"/>
</dbReference>
<evidence type="ECO:0000313" key="7">
    <source>
        <dbReference type="EMBL" id="KRH95133.1"/>
    </source>
</evidence>
<evidence type="ECO:0000256" key="3">
    <source>
        <dbReference type="ARBA" id="ARBA00022679"/>
    </source>
</evidence>
<keyword evidence="8" id="KW-1185">Reference proteome</keyword>
<comment type="caution">
    <text evidence="7">The sequence shown here is derived from an EMBL/GenBank/DDBJ whole genome shotgun (WGS) entry which is preliminary data.</text>
</comment>
<proteinExistence type="predicted"/>
<dbReference type="GO" id="GO:0008175">
    <property type="term" value="F:tRNA methyltransferase activity"/>
    <property type="evidence" value="ECO:0007669"/>
    <property type="project" value="TreeGrafter"/>
</dbReference>
<evidence type="ECO:0000256" key="2">
    <source>
        <dbReference type="ARBA" id="ARBA00022603"/>
    </source>
</evidence>
<gene>
    <name evidence="7" type="ORF">M153_2500035249</name>
</gene>
<dbReference type="PANTHER" id="PTHR23245">
    <property type="entry name" value="TRNA METHYLTRANSFERASE"/>
    <property type="match status" value="1"/>
</dbReference>
<dbReference type="PANTHER" id="PTHR23245:SF36">
    <property type="entry name" value="TRNA (GUANINE(37)-N1)-METHYLTRANSFERASE"/>
    <property type="match status" value="1"/>
</dbReference>
<dbReference type="Gene3D" id="3.30.300.110">
    <property type="entry name" value="Met-10+ protein-like domains"/>
    <property type="match status" value="1"/>
</dbReference>
<name>A0A0R0M0S4_9MICR</name>
<protein>
    <submittedName>
        <fullName evidence="7">tRNA modification enzyme</fullName>
    </submittedName>
</protein>
<evidence type="ECO:0000259" key="6">
    <source>
        <dbReference type="PROSITE" id="PS51684"/>
    </source>
</evidence>
<dbReference type="InterPro" id="IPR029063">
    <property type="entry name" value="SAM-dependent_MTases_sf"/>
</dbReference>
<sequence>MLVKPYLRKKKQICLRFFLPHLTNPNMGKQIFLLEIEPQDVSSILNRYKNDFIKEKGMPRIVDGAKKYTDFKIKLLTGQLIQENKKYAILENQVAGCIVAELILKKEMFTNDFIQSIKERIMALTPEERTMLCDLIESYLKDHSDDKILREKASHSVYVCALNMDLAACGEQALIYLQSSILLQLEQHSIKKFHSKDKIIKILMPHSMQHLGTVLILNLNPVQTLIKTEIAEYFWSQINLKSIYRKSDFVSSVNRTTAYELLKGEDNMKISYRENGLKFVFDLDKVYFNSKLSGAREQLLSNFKDKDVIADLFCGIGPISLQALKKGCQVICSDINADAIDSLRENLKLNNFTKNFIIYNNCARKVLRELDNNNFIIDHFVFNLPELSIYFINELKNFKEKYNDGNCMLHCFFFCKKDLDPYQYILTEINVHLPNDCITLSRNVSPSKNYLYLKVRLGDIDFL</sequence>
<dbReference type="AlphaFoldDB" id="A0A0R0M0S4"/>
<reference evidence="7 8" key="1">
    <citation type="submission" date="2015-07" db="EMBL/GenBank/DDBJ databases">
        <title>The genome of Pseudoloma neurophilia, a relevant intracellular parasite of the zebrafish.</title>
        <authorList>
            <person name="Ndikumana S."/>
            <person name="Pelin A."/>
            <person name="Sanders J."/>
            <person name="Corradi N."/>
        </authorList>
    </citation>
    <scope>NUCLEOTIDE SEQUENCE [LARGE SCALE GENOMIC DNA]</scope>
    <source>
        <strain evidence="7 8">MK1</strain>
    </source>
</reference>
<dbReference type="GO" id="GO:0002939">
    <property type="term" value="P:tRNA N1-guanine methylation"/>
    <property type="evidence" value="ECO:0007669"/>
    <property type="project" value="TreeGrafter"/>
</dbReference>
<dbReference type="VEuPathDB" id="MicrosporidiaDB:M153_2500035249"/>
<accession>A0A0R0M0S4</accession>
<dbReference type="CDD" id="cd02440">
    <property type="entry name" value="AdoMet_MTases"/>
    <property type="match status" value="1"/>
</dbReference>
<dbReference type="Gene3D" id="3.40.50.150">
    <property type="entry name" value="Vaccinia Virus protein VP39"/>
    <property type="match status" value="1"/>
</dbReference>
<evidence type="ECO:0000256" key="1">
    <source>
        <dbReference type="ARBA" id="ARBA00022490"/>
    </source>
</evidence>
<dbReference type="Pfam" id="PF25133">
    <property type="entry name" value="TYW2_N_2"/>
    <property type="match status" value="1"/>
</dbReference>
<dbReference type="Proteomes" id="UP000051530">
    <property type="component" value="Unassembled WGS sequence"/>
</dbReference>
<dbReference type="InterPro" id="IPR030382">
    <property type="entry name" value="MeTrfase_TRM5/TYW2"/>
</dbReference>
<dbReference type="PROSITE" id="PS51684">
    <property type="entry name" value="SAM_MT_TRM5_TYW2"/>
    <property type="match status" value="1"/>
</dbReference>
<keyword evidence="1" id="KW-0963">Cytoplasm</keyword>